<dbReference type="PANTHER" id="PTHR23405">
    <property type="entry name" value="MAINTENANCE OF KILLER 16 MAK16 PROTEIN-RELATED"/>
    <property type="match status" value="1"/>
</dbReference>
<sequence>MMNSTTTTTTMANDSKITSFSNKLLQMINDDEIMKRKLMVDGDGIGDDRKISNLIKQFILWCYNDNESELESELSAERLLNVIDQSELAMAKSVQTIKMITHELDNYENTYKNIEKAIADARAKLSTCKAELAHAKQIRRYKLDYDAIANIIEQHPSTQETQIKLNVLENEIQTLQKINNQIESKLEKRRRQFQLLLSASHQLQSVLDEENTATTTTDHQTSSCLVDNNNDLMTIPPRTLDNDNNLESSSSSTKEASPISMETN</sequence>
<gene>
    <name evidence="7" type="primary">THOC7</name>
    <name evidence="7" type="ORF">DERF_000925</name>
</gene>
<dbReference type="GO" id="GO:0006406">
    <property type="term" value="P:mRNA export from nucleus"/>
    <property type="evidence" value="ECO:0007669"/>
    <property type="project" value="TreeGrafter"/>
</dbReference>
<feature type="compositionally biased region" description="Polar residues" evidence="6">
    <location>
        <begin position="218"/>
        <end position="232"/>
    </location>
</feature>
<evidence type="ECO:0000256" key="5">
    <source>
        <dbReference type="SAM" id="Coils"/>
    </source>
</evidence>
<keyword evidence="8" id="KW-1185">Reference proteome</keyword>
<name>A0A922I7K7_DERFA</name>
<feature type="coiled-coil region" evidence="5">
    <location>
        <begin position="158"/>
        <end position="192"/>
    </location>
</feature>
<evidence type="ECO:0000313" key="8">
    <source>
        <dbReference type="Proteomes" id="UP000790347"/>
    </source>
</evidence>
<evidence type="ECO:0000256" key="1">
    <source>
        <dbReference type="ARBA" id="ARBA00004123"/>
    </source>
</evidence>
<dbReference type="PANTHER" id="PTHR23405:SF5">
    <property type="entry name" value="THO COMPLEX SUBUNIT 7 HOMOLOG"/>
    <property type="match status" value="1"/>
</dbReference>
<dbReference type="OrthoDB" id="205166at2759"/>
<dbReference type="GO" id="GO:0006397">
    <property type="term" value="P:mRNA processing"/>
    <property type="evidence" value="ECO:0007669"/>
    <property type="project" value="InterPro"/>
</dbReference>
<evidence type="ECO:0000313" key="7">
    <source>
        <dbReference type="EMBL" id="KAH9526867.1"/>
    </source>
</evidence>
<keyword evidence="4" id="KW-0539">Nucleus</keyword>
<comment type="similarity">
    <text evidence="2">Belongs to the THOC7 family.</text>
</comment>
<comment type="caution">
    <text evidence="7">The sequence shown here is derived from an EMBL/GenBank/DDBJ whole genome shotgun (WGS) entry which is preliminary data.</text>
</comment>
<dbReference type="InterPro" id="IPR008501">
    <property type="entry name" value="THOC7/Mft1"/>
</dbReference>
<dbReference type="GO" id="GO:0000445">
    <property type="term" value="C:THO complex part of transcription export complex"/>
    <property type="evidence" value="ECO:0007669"/>
    <property type="project" value="InterPro"/>
</dbReference>
<reference evidence="7" key="2">
    <citation type="journal article" date="2022" name="Res Sq">
        <title>Comparative Genomics Reveals Insights into the Divergent Evolution of Astigmatic Mites and Household Pest Adaptations.</title>
        <authorList>
            <person name="Xiong Q."/>
            <person name="Wan A.T.-Y."/>
            <person name="Liu X.-Y."/>
            <person name="Fung C.S.-H."/>
            <person name="Xiao X."/>
            <person name="Malainual N."/>
            <person name="Hou J."/>
            <person name="Wang L."/>
            <person name="Wang M."/>
            <person name="Yang K."/>
            <person name="Cui Y."/>
            <person name="Leung E."/>
            <person name="Nong W."/>
            <person name="Shin S.-K."/>
            <person name="Au S."/>
            <person name="Jeong K.Y."/>
            <person name="Chew F.T."/>
            <person name="Hui J."/>
            <person name="Leung T.F."/>
            <person name="Tungtrongchitr A."/>
            <person name="Zhong N."/>
            <person name="Liu Z."/>
            <person name="Tsui S."/>
        </authorList>
    </citation>
    <scope>NUCLEOTIDE SEQUENCE</scope>
    <source>
        <strain evidence="7">Derf</strain>
        <tissue evidence="7">Whole organism</tissue>
    </source>
</reference>
<organism evidence="7 8">
    <name type="scientific">Dermatophagoides farinae</name>
    <name type="common">American house dust mite</name>
    <dbReference type="NCBI Taxonomy" id="6954"/>
    <lineage>
        <taxon>Eukaryota</taxon>
        <taxon>Metazoa</taxon>
        <taxon>Ecdysozoa</taxon>
        <taxon>Arthropoda</taxon>
        <taxon>Chelicerata</taxon>
        <taxon>Arachnida</taxon>
        <taxon>Acari</taxon>
        <taxon>Acariformes</taxon>
        <taxon>Sarcoptiformes</taxon>
        <taxon>Astigmata</taxon>
        <taxon>Psoroptidia</taxon>
        <taxon>Analgoidea</taxon>
        <taxon>Pyroglyphidae</taxon>
        <taxon>Dermatophagoidinae</taxon>
        <taxon>Dermatophagoides</taxon>
    </lineage>
</organism>
<dbReference type="Pfam" id="PF05615">
    <property type="entry name" value="THOC7"/>
    <property type="match status" value="1"/>
</dbReference>
<protein>
    <submittedName>
        <fullName evidence="7">THO complex subunit 7</fullName>
    </submittedName>
</protein>
<evidence type="ECO:0000256" key="3">
    <source>
        <dbReference type="ARBA" id="ARBA00023054"/>
    </source>
</evidence>
<dbReference type="EMBL" id="ASGP02000001">
    <property type="protein sequence ID" value="KAH9526867.1"/>
    <property type="molecule type" value="Genomic_DNA"/>
</dbReference>
<dbReference type="Proteomes" id="UP000790347">
    <property type="component" value="Unassembled WGS sequence"/>
</dbReference>
<feature type="region of interest" description="Disordered" evidence="6">
    <location>
        <begin position="209"/>
        <end position="264"/>
    </location>
</feature>
<feature type="coiled-coil region" evidence="5">
    <location>
        <begin position="97"/>
        <end position="131"/>
    </location>
</feature>
<reference evidence="7" key="1">
    <citation type="submission" date="2013-05" db="EMBL/GenBank/DDBJ databases">
        <authorList>
            <person name="Yim A.K.Y."/>
            <person name="Chan T.F."/>
            <person name="Ji K.M."/>
            <person name="Liu X.Y."/>
            <person name="Zhou J.W."/>
            <person name="Li R.Q."/>
            <person name="Yang K.Y."/>
            <person name="Li J."/>
            <person name="Li M."/>
            <person name="Law P.T.W."/>
            <person name="Wu Y.L."/>
            <person name="Cai Z.L."/>
            <person name="Qin H."/>
            <person name="Bao Y."/>
            <person name="Leung R.K.K."/>
            <person name="Ng P.K.S."/>
            <person name="Zou J."/>
            <person name="Zhong X.J."/>
            <person name="Ran P.X."/>
            <person name="Zhong N.S."/>
            <person name="Liu Z.G."/>
            <person name="Tsui S.K.W."/>
        </authorList>
    </citation>
    <scope>NUCLEOTIDE SEQUENCE</scope>
    <source>
        <strain evidence="7">Derf</strain>
        <tissue evidence="7">Whole organism</tissue>
    </source>
</reference>
<comment type="subcellular location">
    <subcellularLocation>
        <location evidence="1">Nucleus</location>
    </subcellularLocation>
</comment>
<proteinExistence type="inferred from homology"/>
<accession>A0A922I7K7</accession>
<evidence type="ECO:0000256" key="2">
    <source>
        <dbReference type="ARBA" id="ARBA00006482"/>
    </source>
</evidence>
<evidence type="ECO:0000256" key="4">
    <source>
        <dbReference type="ARBA" id="ARBA00023242"/>
    </source>
</evidence>
<evidence type="ECO:0000256" key="6">
    <source>
        <dbReference type="SAM" id="MobiDB-lite"/>
    </source>
</evidence>
<dbReference type="AlphaFoldDB" id="A0A922I7K7"/>
<keyword evidence="3 5" id="KW-0175">Coiled coil</keyword>